<evidence type="ECO:0008006" key="4">
    <source>
        <dbReference type="Google" id="ProtNLM"/>
    </source>
</evidence>
<evidence type="ECO:0000256" key="1">
    <source>
        <dbReference type="SAM" id="Phobius"/>
    </source>
</evidence>
<sequence>MNANNNFPSAKKWIKAGAVLIIALLGFSYLYRHGVSPVWAAILIVLFPGIFRFIYKVVCFLVALAILIAIIRFIII</sequence>
<accession>A0ABV9L3G8</accession>
<dbReference type="Proteomes" id="UP001596023">
    <property type="component" value="Unassembled WGS sequence"/>
</dbReference>
<dbReference type="EMBL" id="JBHSGN010000161">
    <property type="protein sequence ID" value="MFC4676858.1"/>
    <property type="molecule type" value="Genomic_DNA"/>
</dbReference>
<protein>
    <recommendedName>
        <fullName evidence="4">AI-2E family transporter</fullName>
    </recommendedName>
</protein>
<keyword evidence="3" id="KW-1185">Reference proteome</keyword>
<name>A0ABV9L3G8_9BACT</name>
<evidence type="ECO:0000313" key="3">
    <source>
        <dbReference type="Proteomes" id="UP001596023"/>
    </source>
</evidence>
<feature type="transmembrane region" description="Helical" evidence="1">
    <location>
        <begin position="50"/>
        <end position="75"/>
    </location>
</feature>
<organism evidence="2 3">
    <name type="scientific">Dysgonomonas termitidis</name>
    <dbReference type="NCBI Taxonomy" id="1516126"/>
    <lineage>
        <taxon>Bacteria</taxon>
        <taxon>Pseudomonadati</taxon>
        <taxon>Bacteroidota</taxon>
        <taxon>Bacteroidia</taxon>
        <taxon>Bacteroidales</taxon>
        <taxon>Dysgonomonadaceae</taxon>
        <taxon>Dysgonomonas</taxon>
    </lineage>
</organism>
<evidence type="ECO:0000313" key="2">
    <source>
        <dbReference type="EMBL" id="MFC4676858.1"/>
    </source>
</evidence>
<keyword evidence="1" id="KW-0472">Membrane</keyword>
<gene>
    <name evidence="2" type="ORF">ACFO6W_24555</name>
</gene>
<dbReference type="RefSeq" id="WP_380001492.1">
    <property type="nucleotide sequence ID" value="NZ_JBHSGN010000161.1"/>
</dbReference>
<reference evidence="3" key="1">
    <citation type="journal article" date="2019" name="Int. J. Syst. Evol. Microbiol.">
        <title>The Global Catalogue of Microorganisms (GCM) 10K type strain sequencing project: providing services to taxonomists for standard genome sequencing and annotation.</title>
        <authorList>
            <consortium name="The Broad Institute Genomics Platform"/>
            <consortium name="The Broad Institute Genome Sequencing Center for Infectious Disease"/>
            <person name="Wu L."/>
            <person name="Ma J."/>
        </authorList>
    </citation>
    <scope>NUCLEOTIDE SEQUENCE [LARGE SCALE GENOMIC DNA]</scope>
    <source>
        <strain evidence="3">CCUG 66188</strain>
    </source>
</reference>
<comment type="caution">
    <text evidence="2">The sequence shown here is derived from an EMBL/GenBank/DDBJ whole genome shotgun (WGS) entry which is preliminary data.</text>
</comment>
<keyword evidence="1" id="KW-0812">Transmembrane</keyword>
<proteinExistence type="predicted"/>
<keyword evidence="1" id="KW-1133">Transmembrane helix</keyword>